<accession>A0A0L8HPA4</accession>
<protein>
    <submittedName>
        <fullName evidence="1">Uncharacterized protein</fullName>
    </submittedName>
</protein>
<dbReference type="AlphaFoldDB" id="A0A0L8HPA4"/>
<sequence length="75" mass="8867">MHDIVCLNILINILRFKEVAMQKKFVFHSQPMKSPVLTDNIHADSIQNHHTLKSVIILYMCRHYTVCFQEDNKNI</sequence>
<name>A0A0L8HPA4_OCTBM</name>
<proteinExistence type="predicted"/>
<gene>
    <name evidence="1" type="ORF">OCBIM_22010972mg</name>
</gene>
<dbReference type="EMBL" id="KQ417729">
    <property type="protein sequence ID" value="KOF90560.1"/>
    <property type="molecule type" value="Genomic_DNA"/>
</dbReference>
<organism evidence="1">
    <name type="scientific">Octopus bimaculoides</name>
    <name type="common">California two-spotted octopus</name>
    <dbReference type="NCBI Taxonomy" id="37653"/>
    <lineage>
        <taxon>Eukaryota</taxon>
        <taxon>Metazoa</taxon>
        <taxon>Spiralia</taxon>
        <taxon>Lophotrochozoa</taxon>
        <taxon>Mollusca</taxon>
        <taxon>Cephalopoda</taxon>
        <taxon>Coleoidea</taxon>
        <taxon>Octopodiformes</taxon>
        <taxon>Octopoda</taxon>
        <taxon>Incirrata</taxon>
        <taxon>Octopodidae</taxon>
        <taxon>Octopus</taxon>
    </lineage>
</organism>
<reference evidence="1" key="1">
    <citation type="submission" date="2015-07" db="EMBL/GenBank/DDBJ databases">
        <title>MeaNS - Measles Nucleotide Surveillance Program.</title>
        <authorList>
            <person name="Tran T."/>
            <person name="Druce J."/>
        </authorList>
    </citation>
    <scope>NUCLEOTIDE SEQUENCE</scope>
    <source>
        <strain evidence="1">UCB-OBI-ISO-001</strain>
        <tissue evidence="1">Gonad</tissue>
    </source>
</reference>
<evidence type="ECO:0000313" key="1">
    <source>
        <dbReference type="EMBL" id="KOF90560.1"/>
    </source>
</evidence>